<gene>
    <name evidence="1" type="ORF">ERS852420_01180</name>
</gene>
<sequence>MGLFKKKTVIKTYDKENKKPVIKASICNGEQVAGFKDIHTGKIEEVMLIKSQADLDEFKKMYGIDGEIEKEY</sequence>
<evidence type="ECO:0008006" key="3">
    <source>
        <dbReference type="Google" id="ProtNLM"/>
    </source>
</evidence>
<evidence type="ECO:0000313" key="2">
    <source>
        <dbReference type="Proteomes" id="UP000095495"/>
    </source>
</evidence>
<protein>
    <recommendedName>
        <fullName evidence="3">Aspartate dehydrogenase</fullName>
    </recommendedName>
</protein>
<evidence type="ECO:0000313" key="1">
    <source>
        <dbReference type="EMBL" id="CUM86710.1"/>
    </source>
</evidence>
<proteinExistence type="predicted"/>
<dbReference type="RefSeq" id="WP_055261978.1">
    <property type="nucleotide sequence ID" value="NZ_CP184331.1"/>
</dbReference>
<reference evidence="1 2" key="1">
    <citation type="submission" date="2015-09" db="EMBL/GenBank/DDBJ databases">
        <authorList>
            <consortium name="Pathogen Informatics"/>
        </authorList>
    </citation>
    <scope>NUCLEOTIDE SEQUENCE [LARGE SCALE GENOMIC DNA]</scope>
    <source>
        <strain evidence="1 2">2789STDY5608863</strain>
    </source>
</reference>
<name>A0A173S8W6_9FIRM</name>
<organism evidence="1 2">
    <name type="scientific">Roseburia faecis</name>
    <dbReference type="NCBI Taxonomy" id="301302"/>
    <lineage>
        <taxon>Bacteria</taxon>
        <taxon>Bacillati</taxon>
        <taxon>Bacillota</taxon>
        <taxon>Clostridia</taxon>
        <taxon>Lachnospirales</taxon>
        <taxon>Lachnospiraceae</taxon>
        <taxon>Roseburia</taxon>
    </lineage>
</organism>
<dbReference type="AlphaFoldDB" id="A0A173S8W6"/>
<accession>A0A173S8W6</accession>
<dbReference type="Proteomes" id="UP000095495">
    <property type="component" value="Unassembled WGS sequence"/>
</dbReference>
<dbReference type="EMBL" id="CYXV01000004">
    <property type="protein sequence ID" value="CUM86710.1"/>
    <property type="molecule type" value="Genomic_DNA"/>
</dbReference>